<dbReference type="AlphaFoldDB" id="A0A2S9PYX3"/>
<sequence>MTTVPVATSTAPGARQMWARLRGLLLVAALVLLAAAVMALLRSDEQHGSLDPRSADPDGSRATAELLTQRGVDLRVATRLDDALSAGGPDTTLLVTDPDLLTDRQRTRLRDERDTTGGRLVLLDAGPAATRALAPGVRAESTRAPLTALQPSCDLAAAQRAGNADLGGRLYTSSADSSHLCYRSDGAAALVRTDSPANGETVLLGSGDLLHNERLDEQGNASLALQLLGSRSHLIWYLPSSGDPTATGVHDDDGSASFFDLIPSGWLWATLQLALAAVLAAIWRARRLGPLVTERLPAVVHASESTEGRARLYRTTNARAQAAAVLREASRSRLAPLVGVPASQAHDPGILLPAVSTRLSSPGPASPANPPDPSELLFGRAPADDAALVLLADQLDALEREVRTS</sequence>
<accession>A0A2S9PYX3</accession>
<evidence type="ECO:0000313" key="3">
    <source>
        <dbReference type="EMBL" id="PRH79598.1"/>
    </source>
</evidence>
<reference evidence="3 4" key="1">
    <citation type="submission" date="2018-03" db="EMBL/GenBank/DDBJ databases">
        <title>Novel Streptomyces sp. from soil.</title>
        <authorList>
            <person name="Tan G.Y.A."/>
            <person name="Lee Z.Y."/>
        </authorList>
    </citation>
    <scope>NUCLEOTIDE SEQUENCE [LARGE SCALE GENOMIC DNA]</scope>
    <source>
        <strain evidence="3 4">ST5x</strain>
    </source>
</reference>
<protein>
    <submittedName>
        <fullName evidence="3">DUF4350 domain-containing protein</fullName>
    </submittedName>
</protein>
<feature type="compositionally biased region" description="Pro residues" evidence="1">
    <location>
        <begin position="364"/>
        <end position="373"/>
    </location>
</feature>
<proteinExistence type="predicted"/>
<evidence type="ECO:0000313" key="4">
    <source>
        <dbReference type="Proteomes" id="UP000239322"/>
    </source>
</evidence>
<gene>
    <name evidence="3" type="ORF">C6N75_08715</name>
</gene>
<feature type="region of interest" description="Disordered" evidence="1">
    <location>
        <begin position="356"/>
        <end position="379"/>
    </location>
</feature>
<dbReference type="Proteomes" id="UP000239322">
    <property type="component" value="Unassembled WGS sequence"/>
</dbReference>
<dbReference type="EMBL" id="PVLV01000110">
    <property type="protein sequence ID" value="PRH79598.1"/>
    <property type="molecule type" value="Genomic_DNA"/>
</dbReference>
<name>A0A2S9PYX3_9ACTN</name>
<evidence type="ECO:0000256" key="1">
    <source>
        <dbReference type="SAM" id="MobiDB-lite"/>
    </source>
</evidence>
<keyword evidence="4" id="KW-1185">Reference proteome</keyword>
<dbReference type="RefSeq" id="WP_105868289.1">
    <property type="nucleotide sequence ID" value="NZ_PVLV01000110.1"/>
</dbReference>
<dbReference type="InterPro" id="IPR025646">
    <property type="entry name" value="DUF4350"/>
</dbReference>
<dbReference type="Pfam" id="PF14258">
    <property type="entry name" value="DUF4350"/>
    <property type="match status" value="1"/>
</dbReference>
<evidence type="ECO:0000259" key="2">
    <source>
        <dbReference type="Pfam" id="PF14258"/>
    </source>
</evidence>
<organism evidence="3 4">
    <name type="scientific">Streptomyces solincola</name>
    <dbReference type="NCBI Taxonomy" id="2100817"/>
    <lineage>
        <taxon>Bacteria</taxon>
        <taxon>Bacillati</taxon>
        <taxon>Actinomycetota</taxon>
        <taxon>Actinomycetes</taxon>
        <taxon>Kitasatosporales</taxon>
        <taxon>Streptomycetaceae</taxon>
        <taxon>Streptomyces</taxon>
    </lineage>
</organism>
<feature type="domain" description="DUF4350" evidence="2">
    <location>
        <begin position="52"/>
        <end position="228"/>
    </location>
</feature>
<comment type="caution">
    <text evidence="3">The sequence shown here is derived from an EMBL/GenBank/DDBJ whole genome shotgun (WGS) entry which is preliminary data.</text>
</comment>
<dbReference type="OrthoDB" id="5241668at2"/>